<accession>A0ABS7GXY4</accession>
<reference evidence="2 3" key="1">
    <citation type="journal article" date="2021" name="MBio">
        <title>Poor Competitiveness of Bradyrhizobium in Pigeon Pea Root Colonization in Indian Soils.</title>
        <authorList>
            <person name="Chalasani D."/>
            <person name="Basu A."/>
            <person name="Pullabhotla S.V.S.R.N."/>
            <person name="Jorrin B."/>
            <person name="Neal A.L."/>
            <person name="Poole P.S."/>
            <person name="Podile A.R."/>
            <person name="Tkacz A."/>
        </authorList>
    </citation>
    <scope>NUCLEOTIDE SEQUENCE [LARGE SCALE GENOMIC DNA]</scope>
    <source>
        <strain evidence="2 3">HU56</strain>
    </source>
</reference>
<gene>
    <name evidence="2" type="ORF">JNB85_19705</name>
</gene>
<dbReference type="InterPro" id="IPR016040">
    <property type="entry name" value="NAD(P)-bd_dom"/>
</dbReference>
<dbReference type="PANTHER" id="PTHR47129">
    <property type="entry name" value="QUINONE OXIDOREDUCTASE 2"/>
    <property type="match status" value="1"/>
</dbReference>
<evidence type="ECO:0000313" key="3">
    <source>
        <dbReference type="Proteomes" id="UP000717752"/>
    </source>
</evidence>
<dbReference type="RefSeq" id="WP_220335985.1">
    <property type="nucleotide sequence ID" value="NZ_JAEUAK010000007.1"/>
</dbReference>
<dbReference type="InterPro" id="IPR036291">
    <property type="entry name" value="NAD(P)-bd_dom_sf"/>
</dbReference>
<dbReference type="EMBL" id="JAEUAK010000007">
    <property type="protein sequence ID" value="MBW9054631.1"/>
    <property type="molecule type" value="Genomic_DNA"/>
</dbReference>
<dbReference type="PANTHER" id="PTHR47129:SF1">
    <property type="entry name" value="NMRA-LIKE DOMAIN-CONTAINING PROTEIN"/>
    <property type="match status" value="1"/>
</dbReference>
<keyword evidence="3" id="KW-1185">Reference proteome</keyword>
<dbReference type="InterPro" id="IPR052718">
    <property type="entry name" value="NmrA-type_oxidoreductase"/>
</dbReference>
<feature type="domain" description="NAD(P)-binding" evidence="1">
    <location>
        <begin position="9"/>
        <end position="146"/>
    </location>
</feature>
<sequence>METVFGVTGASGKLARIVTSELRKASVNMLVLGTRNPASIALEASNGSEVRLVDFDKPETLGPGLADIDRLLIISTDHLSVDGARREQHRRALAAAKAAGVQHIAYTSMPNPDAGSPIPFAADHRAMEADLEASGIDHTVLRVSWYFENLLRLLPHVVASGVWYSASGTGRISYLARSDAGRAAARALLAAKGGIVDFTGAAFQTTSDIAAIVSEVTGRAIEVVPVSQHEIFAKWASVGLPKDYIATLAMTDANQREGRFSPVSNAVPDLIGEKATDWRTFLNANLDQLLSRAAA</sequence>
<protein>
    <submittedName>
        <fullName evidence="2">NAD(P)H-binding protein</fullName>
    </submittedName>
</protein>
<comment type="caution">
    <text evidence="2">The sequence shown here is derived from an EMBL/GenBank/DDBJ whole genome shotgun (WGS) entry which is preliminary data.</text>
</comment>
<proteinExistence type="predicted"/>
<dbReference type="Gene3D" id="3.90.25.10">
    <property type="entry name" value="UDP-galactose 4-epimerase, domain 1"/>
    <property type="match status" value="1"/>
</dbReference>
<dbReference type="Proteomes" id="UP000717752">
    <property type="component" value="Unassembled WGS sequence"/>
</dbReference>
<dbReference type="Pfam" id="PF13460">
    <property type="entry name" value="NAD_binding_10"/>
    <property type="match status" value="1"/>
</dbReference>
<evidence type="ECO:0000259" key="1">
    <source>
        <dbReference type="Pfam" id="PF13460"/>
    </source>
</evidence>
<dbReference type="SUPFAM" id="SSF51735">
    <property type="entry name" value="NAD(P)-binding Rossmann-fold domains"/>
    <property type="match status" value="1"/>
</dbReference>
<name>A0ABS7GXY4_9HYPH</name>
<dbReference type="Gene3D" id="3.40.50.720">
    <property type="entry name" value="NAD(P)-binding Rossmann-like Domain"/>
    <property type="match status" value="1"/>
</dbReference>
<evidence type="ECO:0000313" key="2">
    <source>
        <dbReference type="EMBL" id="MBW9054631.1"/>
    </source>
</evidence>
<organism evidence="2 3">
    <name type="scientific">Rhizobium mesosinicum</name>
    <dbReference type="NCBI Taxonomy" id="335017"/>
    <lineage>
        <taxon>Bacteria</taxon>
        <taxon>Pseudomonadati</taxon>
        <taxon>Pseudomonadota</taxon>
        <taxon>Alphaproteobacteria</taxon>
        <taxon>Hyphomicrobiales</taxon>
        <taxon>Rhizobiaceae</taxon>
        <taxon>Rhizobium/Agrobacterium group</taxon>
        <taxon>Rhizobium</taxon>
    </lineage>
</organism>